<organism evidence="1 2">
    <name type="scientific">Dermacentor silvarum</name>
    <name type="common">Tick</name>
    <dbReference type="NCBI Taxonomy" id="543639"/>
    <lineage>
        <taxon>Eukaryota</taxon>
        <taxon>Metazoa</taxon>
        <taxon>Ecdysozoa</taxon>
        <taxon>Arthropoda</taxon>
        <taxon>Chelicerata</taxon>
        <taxon>Arachnida</taxon>
        <taxon>Acari</taxon>
        <taxon>Parasitiformes</taxon>
        <taxon>Ixodida</taxon>
        <taxon>Ixodoidea</taxon>
        <taxon>Ixodidae</taxon>
        <taxon>Rhipicephalinae</taxon>
        <taxon>Dermacentor</taxon>
    </lineage>
</organism>
<evidence type="ECO:0000313" key="1">
    <source>
        <dbReference type="EMBL" id="KAH7946074.1"/>
    </source>
</evidence>
<keyword evidence="2" id="KW-1185">Reference proteome</keyword>
<dbReference type="EMBL" id="CM023475">
    <property type="protein sequence ID" value="KAH7946074.1"/>
    <property type="molecule type" value="Genomic_DNA"/>
</dbReference>
<gene>
    <name evidence="1" type="ORF">HPB49_020041</name>
</gene>
<reference evidence="1" key="1">
    <citation type="submission" date="2020-05" db="EMBL/GenBank/DDBJ databases">
        <title>Large-scale comparative analyses of tick genomes elucidate their genetic diversity and vector capacities.</title>
        <authorList>
            <person name="Jia N."/>
            <person name="Wang J."/>
            <person name="Shi W."/>
            <person name="Du L."/>
            <person name="Sun Y."/>
            <person name="Zhan W."/>
            <person name="Jiang J."/>
            <person name="Wang Q."/>
            <person name="Zhang B."/>
            <person name="Ji P."/>
            <person name="Sakyi L.B."/>
            <person name="Cui X."/>
            <person name="Yuan T."/>
            <person name="Jiang B."/>
            <person name="Yang W."/>
            <person name="Lam T.T.-Y."/>
            <person name="Chang Q."/>
            <person name="Ding S."/>
            <person name="Wang X."/>
            <person name="Zhu J."/>
            <person name="Ruan X."/>
            <person name="Zhao L."/>
            <person name="Wei J."/>
            <person name="Que T."/>
            <person name="Du C."/>
            <person name="Cheng J."/>
            <person name="Dai P."/>
            <person name="Han X."/>
            <person name="Huang E."/>
            <person name="Gao Y."/>
            <person name="Liu J."/>
            <person name="Shao H."/>
            <person name="Ye R."/>
            <person name="Li L."/>
            <person name="Wei W."/>
            <person name="Wang X."/>
            <person name="Wang C."/>
            <person name="Yang T."/>
            <person name="Huo Q."/>
            <person name="Li W."/>
            <person name="Guo W."/>
            <person name="Chen H."/>
            <person name="Zhou L."/>
            <person name="Ni X."/>
            <person name="Tian J."/>
            <person name="Zhou Y."/>
            <person name="Sheng Y."/>
            <person name="Liu T."/>
            <person name="Pan Y."/>
            <person name="Xia L."/>
            <person name="Li J."/>
            <person name="Zhao F."/>
            <person name="Cao W."/>
        </authorList>
    </citation>
    <scope>NUCLEOTIDE SEQUENCE</scope>
    <source>
        <strain evidence="1">Dsil-2018</strain>
    </source>
</reference>
<evidence type="ECO:0000313" key="2">
    <source>
        <dbReference type="Proteomes" id="UP000821865"/>
    </source>
</evidence>
<comment type="caution">
    <text evidence="1">The sequence shown here is derived from an EMBL/GenBank/DDBJ whole genome shotgun (WGS) entry which is preliminary data.</text>
</comment>
<sequence>MDVPIAEGEHDEARPSKKRAVTYEQDSLPGRVKSEIREMFSALSDSVRQLAEKVSQIQSEMAFQAEILLNKTGEPWYEVQAISTSPHGILYDVLFMLVFGGVLFLYLLYRVSGGCSLGLQRTLPPGKAAMPEDEDVAAEWIAVETICENGKFGERTLVARRLHKSFGVLQAVKELSFALRPAECFGLLGVNGAGKSTTFRMLTGLAQMTYGEAFMRDAVLSQDPRKWQSRIGYCPQGNALLGKLTAYESLYLFGRLRGVPEESLPDAVKNVIDTTDLREYAAKRCEYYSHVKDKIPSFSNAFVLERQCVLER</sequence>
<accession>A0ACB8CMM3</accession>
<protein>
    <submittedName>
        <fullName evidence="1">Uncharacterized protein</fullName>
    </submittedName>
</protein>
<proteinExistence type="predicted"/>
<dbReference type="Proteomes" id="UP000821865">
    <property type="component" value="Chromosome 6"/>
</dbReference>
<name>A0ACB8CMM3_DERSI</name>